<protein>
    <recommendedName>
        <fullName evidence="3">DUF3168 domain-containing protein</fullName>
    </recommendedName>
</protein>
<dbReference type="Pfam" id="PF11367">
    <property type="entry name" value="Tail_completion_gp17"/>
    <property type="match status" value="1"/>
</dbReference>
<organism evidence="1 2">
    <name type="scientific">Novosphingobium indicum</name>
    <dbReference type="NCBI Taxonomy" id="462949"/>
    <lineage>
        <taxon>Bacteria</taxon>
        <taxon>Pseudomonadati</taxon>
        <taxon>Pseudomonadota</taxon>
        <taxon>Alphaproteobacteria</taxon>
        <taxon>Sphingomonadales</taxon>
        <taxon>Sphingomonadaceae</taxon>
        <taxon>Novosphingobium</taxon>
    </lineage>
</organism>
<dbReference type="Proteomes" id="UP000605099">
    <property type="component" value="Unassembled WGS sequence"/>
</dbReference>
<dbReference type="EMBL" id="BMLK01000003">
    <property type="protein sequence ID" value="GGN43746.1"/>
    <property type="molecule type" value="Genomic_DNA"/>
</dbReference>
<dbReference type="Gene3D" id="3.30.2000.30">
    <property type="match status" value="1"/>
</dbReference>
<name>A0ABQ2JEM9_9SPHN</name>
<proteinExistence type="predicted"/>
<accession>A0ABQ2JEM9</accession>
<comment type="caution">
    <text evidence="1">The sequence shown here is derived from an EMBL/GenBank/DDBJ whole genome shotgun (WGS) entry which is preliminary data.</text>
</comment>
<dbReference type="InterPro" id="IPR053745">
    <property type="entry name" value="Viral_Tail_Comp_sf"/>
</dbReference>
<evidence type="ECO:0000313" key="1">
    <source>
        <dbReference type="EMBL" id="GGN43746.1"/>
    </source>
</evidence>
<gene>
    <name evidence="1" type="ORF">GCM10011349_08230</name>
</gene>
<dbReference type="RefSeq" id="WP_188818419.1">
    <property type="nucleotide sequence ID" value="NZ_BMLK01000003.1"/>
</dbReference>
<keyword evidence="2" id="KW-1185">Reference proteome</keyword>
<evidence type="ECO:0008006" key="3">
    <source>
        <dbReference type="Google" id="ProtNLM"/>
    </source>
</evidence>
<reference evidence="2" key="1">
    <citation type="journal article" date="2019" name="Int. J. Syst. Evol. Microbiol.">
        <title>The Global Catalogue of Microorganisms (GCM) 10K type strain sequencing project: providing services to taxonomists for standard genome sequencing and annotation.</title>
        <authorList>
            <consortium name="The Broad Institute Genomics Platform"/>
            <consortium name="The Broad Institute Genome Sequencing Center for Infectious Disease"/>
            <person name="Wu L."/>
            <person name="Ma J."/>
        </authorList>
    </citation>
    <scope>NUCLEOTIDE SEQUENCE [LARGE SCALE GENOMIC DNA]</scope>
    <source>
        <strain evidence="2">CGMCC 1.6784</strain>
    </source>
</reference>
<sequence length="129" mass="14019">MEIALRAALIAWLAADPALSAQLNAIVEEAPSRTSLPWLGLAASASTDWSCKTTVGREVRIALELHCRGDAPDTAADLVAAIEARVESLPRGQTGFAVATIRFLRARAEQHGQNRRAILLEYRFRLLEA</sequence>
<evidence type="ECO:0000313" key="2">
    <source>
        <dbReference type="Proteomes" id="UP000605099"/>
    </source>
</evidence>
<dbReference type="InterPro" id="IPR021508">
    <property type="entry name" value="Gp17-like"/>
</dbReference>